<dbReference type="GO" id="GO:0009307">
    <property type="term" value="P:DNA restriction-modification system"/>
    <property type="evidence" value="ECO:0007669"/>
    <property type="project" value="UniProtKB-KW"/>
</dbReference>
<feature type="domain" description="Type I restriction modification DNA specificity" evidence="4">
    <location>
        <begin position="89"/>
        <end position="177"/>
    </location>
</feature>
<protein>
    <submittedName>
        <fullName evidence="5">EcoKI restriction-modification system protein HsdS</fullName>
    </submittedName>
</protein>
<accession>A0A1W6K6R8</accession>
<keyword evidence="3" id="KW-0238">DNA-binding</keyword>
<dbReference type="Pfam" id="PF01420">
    <property type="entry name" value="Methylase_S"/>
    <property type="match status" value="1"/>
</dbReference>
<reference evidence="5 6" key="1">
    <citation type="submission" date="2017-04" db="EMBL/GenBank/DDBJ databases">
        <title>Genome Sequence of Marinobacter salarius strain SMR5 Isolated from a culture of the Diatom Skeletonema marinoi.</title>
        <authorList>
            <person name="Topel M."/>
            <person name="Pinder M.I.M."/>
            <person name="Johansson O.N."/>
            <person name="Kourtchenko O."/>
            <person name="Godhe A."/>
            <person name="Clarke A.K."/>
        </authorList>
    </citation>
    <scope>NUCLEOTIDE SEQUENCE [LARGE SCALE GENOMIC DNA]</scope>
    <source>
        <strain evidence="5 6">SMR5</strain>
    </source>
</reference>
<dbReference type="EMBL" id="CP020931">
    <property type="protein sequence ID" value="ARM83103.1"/>
    <property type="molecule type" value="Genomic_DNA"/>
</dbReference>
<dbReference type="InterPro" id="IPR000055">
    <property type="entry name" value="Restrct_endonuc_typeI_TRD"/>
</dbReference>
<dbReference type="GO" id="GO:0003677">
    <property type="term" value="F:DNA binding"/>
    <property type="evidence" value="ECO:0007669"/>
    <property type="project" value="UniProtKB-KW"/>
</dbReference>
<dbReference type="InterPro" id="IPR044946">
    <property type="entry name" value="Restrct_endonuc_typeI_TRD_sf"/>
</dbReference>
<proteinExistence type="inferred from homology"/>
<keyword evidence="2" id="KW-0680">Restriction system</keyword>
<dbReference type="PANTHER" id="PTHR30408">
    <property type="entry name" value="TYPE-1 RESTRICTION ENZYME ECOKI SPECIFICITY PROTEIN"/>
    <property type="match status" value="1"/>
</dbReference>
<evidence type="ECO:0000256" key="2">
    <source>
        <dbReference type="ARBA" id="ARBA00022747"/>
    </source>
</evidence>
<dbReference type="InterPro" id="IPR052021">
    <property type="entry name" value="Type-I_RS_S_subunit"/>
</dbReference>
<dbReference type="RefSeq" id="WP_051947006.1">
    <property type="nucleotide sequence ID" value="NZ_CP020931.1"/>
</dbReference>
<comment type="similarity">
    <text evidence="1">Belongs to the type-I restriction system S methylase family.</text>
</comment>
<dbReference type="CDD" id="cd17260">
    <property type="entry name" value="RMtype1_S_EcoEI-TRD1-CR1_like"/>
    <property type="match status" value="1"/>
</dbReference>
<gene>
    <name evidence="5" type="ORF">MARSALSMR5_01009</name>
</gene>
<sequence>MAIDELLAEGLYPRGFKRENNWRWPLIQASKLVTLRYGKALKASERESGSVAVYGTNGQCGWHNEALQEGPGIILGRKGQGPLGVEWCETPFWVIDTAYYVDINSSNLDQRYFFYLVKYIGLNHLKDGTSNPSLSRSTFDKLLLPVPPKDEQKEIARLIRLFDEKVGINAQINTTLESMAQALFKSWFVDFDPVIDNALAAGNPIPEALQARADARAALGDRRKPLPDQIRQQFPDRFVLTEEMGWVPEGWKVTPLSEAIEINPKVTIKKGQKAKHVDMKALPTSGYCVGEISEKEYAGGAKFERGDVLLARITPCLENGKTGVVNFLSDGEPGFGSTEFIVMRPKNAIGTSFVAALARQEAFRQHCISNMVGSSGRQRVQNSCFDTYFICTPKVPDILDLYRDNCEAWFVKMTTLANESRSLGLLRDTLLPKLLSGELRIPEAEKQVEEII</sequence>
<dbReference type="CDD" id="cd17267">
    <property type="entry name" value="RMtype1_S_EcoAO83I-TRD1-CR1_like"/>
    <property type="match status" value="1"/>
</dbReference>
<evidence type="ECO:0000256" key="3">
    <source>
        <dbReference type="ARBA" id="ARBA00023125"/>
    </source>
</evidence>
<name>A0A1W6K6R8_9GAMM</name>
<evidence type="ECO:0000259" key="4">
    <source>
        <dbReference type="Pfam" id="PF01420"/>
    </source>
</evidence>
<evidence type="ECO:0000313" key="6">
    <source>
        <dbReference type="Proteomes" id="UP000193100"/>
    </source>
</evidence>
<organism evidence="5 6">
    <name type="scientific">Marinobacter salarius</name>
    <dbReference type="NCBI Taxonomy" id="1420917"/>
    <lineage>
        <taxon>Bacteria</taxon>
        <taxon>Pseudomonadati</taxon>
        <taxon>Pseudomonadota</taxon>
        <taxon>Gammaproteobacteria</taxon>
        <taxon>Pseudomonadales</taxon>
        <taxon>Marinobacteraceae</taxon>
        <taxon>Marinobacter</taxon>
    </lineage>
</organism>
<dbReference type="AlphaFoldDB" id="A0A1W6K6R8"/>
<dbReference type="Gene3D" id="3.90.220.20">
    <property type="entry name" value="DNA methylase specificity domains"/>
    <property type="match status" value="2"/>
</dbReference>
<evidence type="ECO:0000313" key="5">
    <source>
        <dbReference type="EMBL" id="ARM83103.1"/>
    </source>
</evidence>
<evidence type="ECO:0000256" key="1">
    <source>
        <dbReference type="ARBA" id="ARBA00010923"/>
    </source>
</evidence>
<dbReference type="Gene3D" id="1.10.287.1120">
    <property type="entry name" value="Bipartite methylase S protein"/>
    <property type="match status" value="1"/>
</dbReference>
<dbReference type="REBASE" id="202731">
    <property type="entry name" value="S.MsaSMR5ORF1010P"/>
</dbReference>
<dbReference type="SUPFAM" id="SSF116734">
    <property type="entry name" value="DNA methylase specificity domain"/>
    <property type="match status" value="2"/>
</dbReference>
<dbReference type="PANTHER" id="PTHR30408:SF13">
    <property type="entry name" value="TYPE I RESTRICTION ENZYME HINDI SPECIFICITY SUBUNIT"/>
    <property type="match status" value="1"/>
</dbReference>
<dbReference type="Proteomes" id="UP000193100">
    <property type="component" value="Chromosome"/>
</dbReference>
<dbReference type="GeneID" id="77254995"/>